<comment type="subcellular location">
    <subcellularLocation>
        <location evidence="1">Cytoplasm</location>
    </subcellularLocation>
</comment>
<evidence type="ECO:0000256" key="3">
    <source>
        <dbReference type="ARBA" id="ARBA00022658"/>
    </source>
</evidence>
<dbReference type="PANTHER" id="PTHR31334:SF1">
    <property type="entry name" value="GUANINE NUCLEOTIDE EXCHANGE PROTEIN SMCR8"/>
    <property type="match status" value="1"/>
</dbReference>
<accession>A0AA35S3L5</accession>
<dbReference type="GO" id="GO:0005737">
    <property type="term" value="C:cytoplasm"/>
    <property type="evidence" value="ECO:0007669"/>
    <property type="project" value="UniProtKB-SubCell"/>
</dbReference>
<comment type="caution">
    <text evidence="8">The sequence shown here is derived from an EMBL/GenBank/DDBJ whole genome shotgun (WGS) entry which is preliminary data.</text>
</comment>
<proteinExistence type="inferred from homology"/>
<keyword evidence="3" id="KW-0344">Guanine-nucleotide releasing factor</keyword>
<dbReference type="Proteomes" id="UP001174909">
    <property type="component" value="Unassembled WGS sequence"/>
</dbReference>
<evidence type="ECO:0000313" key="9">
    <source>
        <dbReference type="Proteomes" id="UP001174909"/>
    </source>
</evidence>
<dbReference type="GO" id="GO:0006914">
    <property type="term" value="P:autophagy"/>
    <property type="evidence" value="ECO:0007669"/>
    <property type="project" value="UniProtKB-KW"/>
</dbReference>
<name>A0AA35S3L5_GEOBA</name>
<feature type="region of interest" description="Disordered" evidence="6">
    <location>
        <begin position="1"/>
        <end position="23"/>
    </location>
</feature>
<evidence type="ECO:0000256" key="1">
    <source>
        <dbReference type="ARBA" id="ARBA00004496"/>
    </source>
</evidence>
<dbReference type="Pfam" id="PF11704">
    <property type="entry name" value="Folliculin"/>
    <property type="match status" value="1"/>
</dbReference>
<reference evidence="8" key="1">
    <citation type="submission" date="2023-03" db="EMBL/GenBank/DDBJ databases">
        <authorList>
            <person name="Steffen K."/>
            <person name="Cardenas P."/>
        </authorList>
    </citation>
    <scope>NUCLEOTIDE SEQUENCE</scope>
</reference>
<keyword evidence="2" id="KW-0963">Cytoplasm</keyword>
<feature type="domain" description="UDENN FLCN/SMCR8-type" evidence="7">
    <location>
        <begin position="20"/>
        <end position="282"/>
    </location>
</feature>
<evidence type="ECO:0000256" key="6">
    <source>
        <dbReference type="SAM" id="MobiDB-lite"/>
    </source>
</evidence>
<evidence type="ECO:0000259" key="7">
    <source>
        <dbReference type="PROSITE" id="PS51834"/>
    </source>
</evidence>
<keyword evidence="4" id="KW-0072">Autophagy</keyword>
<dbReference type="InterPro" id="IPR037520">
    <property type="entry name" value="Folliculin/SMCR8_longin"/>
</dbReference>
<dbReference type="PROSITE" id="PS51834">
    <property type="entry name" value="DENN_FLCN_SMCR8"/>
    <property type="match status" value="1"/>
</dbReference>
<protein>
    <submittedName>
        <fullName evidence="8">Guanine nucleotide exchange protein smcr8a</fullName>
    </submittedName>
</protein>
<evidence type="ECO:0000256" key="5">
    <source>
        <dbReference type="ARBA" id="ARBA00038137"/>
    </source>
</evidence>
<dbReference type="GO" id="GO:0032045">
    <property type="term" value="C:guanyl-nucleotide exchange factor complex"/>
    <property type="evidence" value="ECO:0007669"/>
    <property type="project" value="TreeGrafter"/>
</dbReference>
<evidence type="ECO:0000256" key="2">
    <source>
        <dbReference type="ARBA" id="ARBA00022490"/>
    </source>
</evidence>
<dbReference type="EMBL" id="CASHTH010001905">
    <property type="protein sequence ID" value="CAI8021571.1"/>
    <property type="molecule type" value="Genomic_DNA"/>
</dbReference>
<dbReference type="GO" id="GO:0005085">
    <property type="term" value="F:guanyl-nucleotide exchange factor activity"/>
    <property type="evidence" value="ECO:0007669"/>
    <property type="project" value="UniProtKB-KW"/>
</dbReference>
<dbReference type="GO" id="GO:0005096">
    <property type="term" value="F:GTPase activator activity"/>
    <property type="evidence" value="ECO:0007669"/>
    <property type="project" value="InterPro"/>
</dbReference>
<dbReference type="PANTHER" id="PTHR31334">
    <property type="entry name" value="SMITH-MAGENIS SYNDROME REGION GENE 8 PROTEIN"/>
    <property type="match status" value="1"/>
</dbReference>
<evidence type="ECO:0000256" key="4">
    <source>
        <dbReference type="ARBA" id="ARBA00023006"/>
    </source>
</evidence>
<sequence>MEEEETGAQSRGRRRGGRGTEPQKRARDFILVSEFSEHVGPVPVMVKPEGGDGLFNTSSFSVRIMSSDMQRALTGGCFSFCEDTQMVLSERMDGLYAYVHYFSLYDINARGYVRQFAISYITSSLKKITDNFTDLLEKFSEVTKMLCCGNHKVFGKDVEHRLADLEFTKELISQEGWTAENTESSSLYKEFDFSKENVPERDPSVVESGMTEMKTIMESLTREMEKDCHQQMQLLLESKRRSFQKLMAQYSPAPPTNTNGISGQTTATICIYFPPCSLHHLV</sequence>
<dbReference type="AlphaFoldDB" id="A0AA35S3L5"/>
<organism evidence="8 9">
    <name type="scientific">Geodia barretti</name>
    <name type="common">Barrett's horny sponge</name>
    <dbReference type="NCBI Taxonomy" id="519541"/>
    <lineage>
        <taxon>Eukaryota</taxon>
        <taxon>Metazoa</taxon>
        <taxon>Porifera</taxon>
        <taxon>Demospongiae</taxon>
        <taxon>Heteroscleromorpha</taxon>
        <taxon>Tetractinellida</taxon>
        <taxon>Astrophorina</taxon>
        <taxon>Geodiidae</taxon>
        <taxon>Geodia</taxon>
    </lineage>
</organism>
<keyword evidence="9" id="KW-1185">Reference proteome</keyword>
<gene>
    <name evidence="8" type="ORF">GBAR_LOCUS12775</name>
</gene>
<comment type="similarity">
    <text evidence="5">Belongs to the SMCR8 family.</text>
</comment>
<dbReference type="InterPro" id="IPR037521">
    <property type="entry name" value="FLCN/SMCR8_DENN"/>
</dbReference>
<evidence type="ECO:0000313" key="8">
    <source>
        <dbReference type="EMBL" id="CAI8021571.1"/>
    </source>
</evidence>